<name>A0A9W9FGX1_9EURO</name>
<keyword evidence="3" id="KW-1185">Reference proteome</keyword>
<accession>A0A9W9FGX1</accession>
<dbReference type="RefSeq" id="XP_056475609.1">
    <property type="nucleotide sequence ID" value="XM_056619450.1"/>
</dbReference>
<keyword evidence="1" id="KW-1133">Transmembrane helix</keyword>
<dbReference type="OrthoDB" id="5127974at2759"/>
<feature type="transmembrane region" description="Helical" evidence="1">
    <location>
        <begin position="48"/>
        <end position="70"/>
    </location>
</feature>
<evidence type="ECO:0000313" key="2">
    <source>
        <dbReference type="EMBL" id="KAJ5099956.1"/>
    </source>
</evidence>
<dbReference type="EMBL" id="JAPQKI010000005">
    <property type="protein sequence ID" value="KAJ5099956.1"/>
    <property type="molecule type" value="Genomic_DNA"/>
</dbReference>
<feature type="transmembrane region" description="Helical" evidence="1">
    <location>
        <begin position="12"/>
        <end position="36"/>
    </location>
</feature>
<protein>
    <submittedName>
        <fullName evidence="2">Uncharacterized protein</fullName>
    </submittedName>
</protein>
<comment type="caution">
    <text evidence="2">The sequence shown here is derived from an EMBL/GenBank/DDBJ whole genome shotgun (WGS) entry which is preliminary data.</text>
</comment>
<proteinExistence type="predicted"/>
<evidence type="ECO:0000256" key="1">
    <source>
        <dbReference type="SAM" id="Phobius"/>
    </source>
</evidence>
<reference evidence="2" key="1">
    <citation type="submission" date="2022-11" db="EMBL/GenBank/DDBJ databases">
        <authorList>
            <person name="Petersen C."/>
        </authorList>
    </citation>
    <scope>NUCLEOTIDE SEQUENCE</scope>
    <source>
        <strain evidence="2">IBT 30761</strain>
    </source>
</reference>
<organism evidence="2 3">
    <name type="scientific">Penicillium argentinense</name>
    <dbReference type="NCBI Taxonomy" id="1131581"/>
    <lineage>
        <taxon>Eukaryota</taxon>
        <taxon>Fungi</taxon>
        <taxon>Dikarya</taxon>
        <taxon>Ascomycota</taxon>
        <taxon>Pezizomycotina</taxon>
        <taxon>Eurotiomycetes</taxon>
        <taxon>Eurotiomycetidae</taxon>
        <taxon>Eurotiales</taxon>
        <taxon>Aspergillaceae</taxon>
        <taxon>Penicillium</taxon>
    </lineage>
</organism>
<gene>
    <name evidence="2" type="ORF">N7532_006957</name>
</gene>
<reference evidence="2" key="2">
    <citation type="journal article" date="2023" name="IMA Fungus">
        <title>Comparative genomic study of the Penicillium genus elucidates a diverse pangenome and 15 lateral gene transfer events.</title>
        <authorList>
            <person name="Petersen C."/>
            <person name="Sorensen T."/>
            <person name="Nielsen M.R."/>
            <person name="Sondergaard T.E."/>
            <person name="Sorensen J.L."/>
            <person name="Fitzpatrick D.A."/>
            <person name="Frisvad J.C."/>
            <person name="Nielsen K.L."/>
        </authorList>
    </citation>
    <scope>NUCLEOTIDE SEQUENCE</scope>
    <source>
        <strain evidence="2">IBT 30761</strain>
    </source>
</reference>
<feature type="transmembrane region" description="Helical" evidence="1">
    <location>
        <begin position="91"/>
        <end position="111"/>
    </location>
</feature>
<dbReference type="GeneID" id="81358429"/>
<sequence>MARGGPRKKIYTDLATVLILLSTFAGAVTLQTQFALPDNCNGSRARTLVAFSSQFFLTSPIAVFAIFMSLHGYNENDLIEAGRHEFIQCQFALTGIMIIAGFLLLNVATIFTGGNYLGPSGTALMGLFILATIAWGVEDHLPDSQRMKRQSTIEQPSSTSLVESQPAYQPESTFAEFLGLHGNQTLSTPRLISRWSICVLVVLEAVAILVLFGLGIAQAVPTSATGCDLI</sequence>
<feature type="transmembrane region" description="Helical" evidence="1">
    <location>
        <begin position="117"/>
        <end position="137"/>
    </location>
</feature>
<keyword evidence="1" id="KW-0812">Transmembrane</keyword>
<keyword evidence="1" id="KW-0472">Membrane</keyword>
<dbReference type="Proteomes" id="UP001149074">
    <property type="component" value="Unassembled WGS sequence"/>
</dbReference>
<feature type="transmembrane region" description="Helical" evidence="1">
    <location>
        <begin position="197"/>
        <end position="220"/>
    </location>
</feature>
<dbReference type="AlphaFoldDB" id="A0A9W9FGX1"/>
<evidence type="ECO:0000313" key="3">
    <source>
        <dbReference type="Proteomes" id="UP001149074"/>
    </source>
</evidence>